<sequence>MSYLDTHVNSKDYNPFKGQRNQGLGVFTSPTFYISQIGERVSITQTHNLG</sequence>
<reference evidence="2" key="1">
    <citation type="journal article" date="2011" name="Nat. Biotechnol.">
        <title>The genomic sequence of the Chinese hamster ovary (CHO)-K1 cell line.</title>
        <authorList>
            <person name="Xu X."/>
            <person name="Nagarajan H."/>
            <person name="Lewis N.E."/>
            <person name="Pan S."/>
            <person name="Cai Z."/>
            <person name="Liu X."/>
            <person name="Chen W."/>
            <person name="Xie M."/>
            <person name="Wang W."/>
            <person name="Hammond S."/>
            <person name="Andersen M.R."/>
            <person name="Neff N."/>
            <person name="Passarelli B."/>
            <person name="Koh W."/>
            <person name="Fan H.C."/>
            <person name="Wang J."/>
            <person name="Gui Y."/>
            <person name="Lee K.H."/>
            <person name="Betenbaugh M.J."/>
            <person name="Quake S.R."/>
            <person name="Famili I."/>
            <person name="Palsson B.O."/>
            <person name="Wang J."/>
        </authorList>
    </citation>
    <scope>NUCLEOTIDE SEQUENCE [LARGE SCALE GENOMIC DNA]</scope>
    <source>
        <strain evidence="2">CHO K1 cell line</strain>
    </source>
</reference>
<accession>G3HNX2</accession>
<dbReference type="EMBL" id="JH000558">
    <property type="protein sequence ID" value="EGW09346.1"/>
    <property type="molecule type" value="Genomic_DNA"/>
</dbReference>
<dbReference type="Proteomes" id="UP000001075">
    <property type="component" value="Unassembled WGS sequence"/>
</dbReference>
<gene>
    <name evidence="1" type="ORF">I79_012469</name>
</gene>
<name>G3HNX2_CRIGR</name>
<protein>
    <submittedName>
        <fullName evidence="1">Uncharacterized protein</fullName>
    </submittedName>
</protein>
<evidence type="ECO:0000313" key="1">
    <source>
        <dbReference type="EMBL" id="EGW09346.1"/>
    </source>
</evidence>
<dbReference type="InParanoid" id="G3HNX2"/>
<dbReference type="AlphaFoldDB" id="G3HNX2"/>
<evidence type="ECO:0000313" key="2">
    <source>
        <dbReference type="Proteomes" id="UP000001075"/>
    </source>
</evidence>
<proteinExistence type="predicted"/>
<organism evidence="1 2">
    <name type="scientific">Cricetulus griseus</name>
    <name type="common">Chinese hamster</name>
    <name type="synonym">Cricetulus barabensis griseus</name>
    <dbReference type="NCBI Taxonomy" id="10029"/>
    <lineage>
        <taxon>Eukaryota</taxon>
        <taxon>Metazoa</taxon>
        <taxon>Chordata</taxon>
        <taxon>Craniata</taxon>
        <taxon>Vertebrata</taxon>
        <taxon>Euteleostomi</taxon>
        <taxon>Mammalia</taxon>
        <taxon>Eutheria</taxon>
        <taxon>Euarchontoglires</taxon>
        <taxon>Glires</taxon>
        <taxon>Rodentia</taxon>
        <taxon>Myomorpha</taxon>
        <taxon>Muroidea</taxon>
        <taxon>Cricetidae</taxon>
        <taxon>Cricetinae</taxon>
        <taxon>Cricetulus</taxon>
    </lineage>
</organism>